<proteinExistence type="predicted"/>
<evidence type="ECO:0000313" key="2">
    <source>
        <dbReference type="Proteomes" id="UP000790709"/>
    </source>
</evidence>
<protein>
    <submittedName>
        <fullName evidence="1">Uncharacterized protein</fullName>
    </submittedName>
</protein>
<gene>
    <name evidence="1" type="ORF">BV22DRAFT_1127972</name>
</gene>
<keyword evidence="2" id="KW-1185">Reference proteome</keyword>
<dbReference type="Proteomes" id="UP000790709">
    <property type="component" value="Unassembled WGS sequence"/>
</dbReference>
<dbReference type="EMBL" id="MU266378">
    <property type="protein sequence ID" value="KAH7926741.1"/>
    <property type="molecule type" value="Genomic_DNA"/>
</dbReference>
<accession>A0ACB8BML1</accession>
<sequence length="91" mass="9865">MLKERGHAYLKFLQLFEDTKKSTEDGVPCPTPGERWKHAVDDESPPPHTHPVGTSSSVGSYLDVVKRGSDISSTMNIIEDGSPADGSVNLI</sequence>
<evidence type="ECO:0000313" key="1">
    <source>
        <dbReference type="EMBL" id="KAH7926741.1"/>
    </source>
</evidence>
<reference evidence="1" key="1">
    <citation type="journal article" date="2021" name="New Phytol.">
        <title>Evolutionary innovations through gain and loss of genes in the ectomycorrhizal Boletales.</title>
        <authorList>
            <person name="Wu G."/>
            <person name="Miyauchi S."/>
            <person name="Morin E."/>
            <person name="Kuo A."/>
            <person name="Drula E."/>
            <person name="Varga T."/>
            <person name="Kohler A."/>
            <person name="Feng B."/>
            <person name="Cao Y."/>
            <person name="Lipzen A."/>
            <person name="Daum C."/>
            <person name="Hundley H."/>
            <person name="Pangilinan J."/>
            <person name="Johnson J."/>
            <person name="Barry K."/>
            <person name="LaButti K."/>
            <person name="Ng V."/>
            <person name="Ahrendt S."/>
            <person name="Min B."/>
            <person name="Choi I.G."/>
            <person name="Park H."/>
            <person name="Plett J.M."/>
            <person name="Magnuson J."/>
            <person name="Spatafora J.W."/>
            <person name="Nagy L.G."/>
            <person name="Henrissat B."/>
            <person name="Grigoriev I.V."/>
            <person name="Yang Z.L."/>
            <person name="Xu J."/>
            <person name="Martin F.M."/>
        </authorList>
    </citation>
    <scope>NUCLEOTIDE SEQUENCE</scope>
    <source>
        <strain evidence="1">KUC20120723A-06</strain>
    </source>
</reference>
<name>A0ACB8BML1_9AGAM</name>
<organism evidence="1 2">
    <name type="scientific">Leucogyrophana mollusca</name>
    <dbReference type="NCBI Taxonomy" id="85980"/>
    <lineage>
        <taxon>Eukaryota</taxon>
        <taxon>Fungi</taxon>
        <taxon>Dikarya</taxon>
        <taxon>Basidiomycota</taxon>
        <taxon>Agaricomycotina</taxon>
        <taxon>Agaricomycetes</taxon>
        <taxon>Agaricomycetidae</taxon>
        <taxon>Boletales</taxon>
        <taxon>Boletales incertae sedis</taxon>
        <taxon>Leucogyrophana</taxon>
    </lineage>
</organism>
<comment type="caution">
    <text evidence="1">The sequence shown here is derived from an EMBL/GenBank/DDBJ whole genome shotgun (WGS) entry which is preliminary data.</text>
</comment>